<dbReference type="InterPro" id="IPR043129">
    <property type="entry name" value="ATPase_NBD"/>
</dbReference>
<evidence type="ECO:0000313" key="5">
    <source>
        <dbReference type="Proteomes" id="UP001304243"/>
    </source>
</evidence>
<dbReference type="PANTHER" id="PTHR14187">
    <property type="entry name" value="ALPHA KINASE/ELONGATION FACTOR 2 KINASE"/>
    <property type="match status" value="1"/>
</dbReference>
<name>A0AAN7DQX1_9FUNG</name>
<dbReference type="GO" id="GO:0005524">
    <property type="term" value="F:ATP binding"/>
    <property type="evidence" value="ECO:0007669"/>
    <property type="project" value="UniProtKB-KW"/>
</dbReference>
<keyword evidence="5" id="KW-1185">Reference proteome</keyword>
<evidence type="ECO:0000256" key="3">
    <source>
        <dbReference type="SAM" id="MobiDB-lite"/>
    </source>
</evidence>
<accession>A0AAN7DQX1</accession>
<dbReference type="GeneID" id="89953203"/>
<dbReference type="SUPFAM" id="SSF53067">
    <property type="entry name" value="Actin-like ATPase domain"/>
    <property type="match status" value="2"/>
</dbReference>
<dbReference type="EMBL" id="JASEJX010000012">
    <property type="protein sequence ID" value="KAK4519285.1"/>
    <property type="molecule type" value="Genomic_DNA"/>
</dbReference>
<dbReference type="InterPro" id="IPR013126">
    <property type="entry name" value="Hsp_70_fam"/>
</dbReference>
<dbReference type="RefSeq" id="XP_064685951.1">
    <property type="nucleotide sequence ID" value="XM_064828749.1"/>
</dbReference>
<proteinExistence type="predicted"/>
<keyword evidence="2" id="KW-0067">ATP-binding</keyword>
<dbReference type="AlphaFoldDB" id="A0AAN7DQX1"/>
<organism evidence="4 5">
    <name type="scientific">Mucor velutinosus</name>
    <dbReference type="NCBI Taxonomy" id="708070"/>
    <lineage>
        <taxon>Eukaryota</taxon>
        <taxon>Fungi</taxon>
        <taxon>Fungi incertae sedis</taxon>
        <taxon>Mucoromycota</taxon>
        <taxon>Mucoromycotina</taxon>
        <taxon>Mucoromycetes</taxon>
        <taxon>Mucorales</taxon>
        <taxon>Mucorineae</taxon>
        <taxon>Mucoraceae</taxon>
        <taxon>Mucor</taxon>
    </lineage>
</organism>
<evidence type="ECO:0000313" key="4">
    <source>
        <dbReference type="EMBL" id="KAK4519285.1"/>
    </source>
</evidence>
<reference evidence="4 5" key="1">
    <citation type="submission" date="2022-11" db="EMBL/GenBank/DDBJ databases">
        <title>Mucor velutinosus strain NIH1002 WGS.</title>
        <authorList>
            <person name="Subramanian P."/>
            <person name="Mullikin J.C."/>
            <person name="Segre J.A."/>
            <person name="Zelazny A.M."/>
        </authorList>
    </citation>
    <scope>NUCLEOTIDE SEQUENCE [LARGE SCALE GENOMIC DNA]</scope>
    <source>
        <strain evidence="4 5">NIH1002</strain>
    </source>
</reference>
<evidence type="ECO:0000256" key="2">
    <source>
        <dbReference type="ARBA" id="ARBA00022840"/>
    </source>
</evidence>
<evidence type="ECO:0000256" key="1">
    <source>
        <dbReference type="ARBA" id="ARBA00022741"/>
    </source>
</evidence>
<dbReference type="CDD" id="cd10170">
    <property type="entry name" value="ASKHA_NBD_HSP70"/>
    <property type="match status" value="1"/>
</dbReference>
<comment type="caution">
    <text evidence="4">The sequence shown here is derived from an EMBL/GenBank/DDBJ whole genome shotgun (WGS) entry which is preliminary data.</text>
</comment>
<sequence>MTRGEIDVLPEILFSQQTKKQFSRVLGFDLGSSALSCSLSNDKTPITATVFQDWANGSKNEPLFPSCIQYKNWSKTTDCNNIKIGFDGRPEENPLDEGDLYIPSIKRHVIQWIQQGTQDDQPDALLVLSDFFKATRTHFENAFKRFNEKLDKTQEQKQKACNPKTAAATKHYSLGDCRFSFAVPDGLACKSEYTNLIRKAFVQAGFLKQEDVANRLIFVSDAVAAGYSCVHAPQNFSGIELDTNYLVADLGYDSTKIAIVQAQKTAATSTVLPSAHETAIAGYGSFSDNFRKYITERSDTFNLDATQPEKVDLFVAAFETYKTSNIDLNNDTGETEFTVNNEPVIISNRDLREHVFKPYLDDIFSLVFKHCQTYRIAKIFFRGQYCQDPYFDKACSNFVTDGQYSFHRIPRCFVWGKEPEYMISNGAVSYGLRSALVQVPLFKPTETPANQSDESSKVQKTKDSTTSSDKFSHLDLPKGHFAVGIDFGTTFSGCSYADISKMKPGEKRAIETIDVWDKASTYPKISTALRYNQSSGKFSKFWGFDALKAKNEMKPGDLKLQYFKLLLSPENVKRFYGNGNREIRDVQDQLYMVDLSSNGNRQAGNSKALTPVDIIAKYLKYFNSRIKEHLEKKTGIKAKSLKLKYVITVPAMWTDTGRATMIEAAIQAGLVKSNEGKYIQLITEPEAAALSCEKFMKDTLKLNSAFYEEELVFTVFDAGGGTVDLVTFKQTIGKTEDGKEERSIKQIGDGNGDTCGAAYLDTRFKEAIIDFYNDTMGQRIKGEGFFNYHVEYFKENIKKNFMPSSRTDAVYRIPLPALPEIPLDTKPKPYGESNDPSRPKLKCSLIDKNTVLEISVAEIKRCIFDPIVDKAVDVLKTHLEKTSNNRPSAILMVGGFSQSKYLKQRIQSFCLQEDIPHVSAPPKGVTAISRGAVSYFLEPRLVSRKIASSSYALCVDLANKSNNASHLCYFIRKGASIEVEEKLYTKTVSVMYPGSAVIALFAHDEPEGKAADEVESVGKCKKEVEPYTSNDGKNVKKVAEYVIDLPDSPLLSPGTMVDLQVSFKTAIDGVSLDIKSVDDRIGLQTSGQTDEKCISFKRIEMDPLKINLNKEGLQRMSIFGISFSKGG</sequence>
<dbReference type="Pfam" id="PF00012">
    <property type="entry name" value="HSP70"/>
    <property type="match status" value="1"/>
</dbReference>
<dbReference type="Proteomes" id="UP001304243">
    <property type="component" value="Unassembled WGS sequence"/>
</dbReference>
<dbReference type="PANTHER" id="PTHR14187:SF5">
    <property type="entry name" value="HEAT SHOCK 70 KDA PROTEIN 12A"/>
    <property type="match status" value="1"/>
</dbReference>
<feature type="compositionally biased region" description="Basic and acidic residues" evidence="3">
    <location>
        <begin position="454"/>
        <end position="463"/>
    </location>
</feature>
<protein>
    <submittedName>
        <fullName evidence="4">Uncharacterized protein</fullName>
    </submittedName>
</protein>
<gene>
    <name evidence="4" type="ORF">ATC70_009517</name>
</gene>
<dbReference type="Gene3D" id="3.30.420.40">
    <property type="match status" value="1"/>
</dbReference>
<feature type="region of interest" description="Disordered" evidence="3">
    <location>
        <begin position="446"/>
        <end position="471"/>
    </location>
</feature>
<keyword evidence="1" id="KW-0547">Nucleotide-binding</keyword>
<dbReference type="GO" id="GO:0140662">
    <property type="term" value="F:ATP-dependent protein folding chaperone"/>
    <property type="evidence" value="ECO:0007669"/>
    <property type="project" value="InterPro"/>
</dbReference>